<accession>A0AAU8VIW8</accession>
<organism evidence="1 2">
    <name type="scientific">Neisseria lactamica</name>
    <dbReference type="NCBI Taxonomy" id="486"/>
    <lineage>
        <taxon>Bacteria</taxon>
        <taxon>Pseudomonadati</taxon>
        <taxon>Pseudomonadota</taxon>
        <taxon>Betaproteobacteria</taxon>
        <taxon>Neisseriales</taxon>
        <taxon>Neisseriaceae</taxon>
        <taxon>Neisseria</taxon>
    </lineage>
</organism>
<evidence type="ECO:0000313" key="1">
    <source>
        <dbReference type="EMBL" id="ARB05281.1"/>
    </source>
</evidence>
<evidence type="ECO:0008006" key="3">
    <source>
        <dbReference type="Google" id="ProtNLM"/>
    </source>
</evidence>
<dbReference type="EMBL" id="CP019894">
    <property type="protein sequence ID" value="ARB05281.1"/>
    <property type="molecule type" value="Genomic_DNA"/>
</dbReference>
<name>A0AAU8VIW8_NEILA</name>
<evidence type="ECO:0000313" key="2">
    <source>
        <dbReference type="Proteomes" id="UP000191249"/>
    </source>
</evidence>
<protein>
    <recommendedName>
        <fullName evidence="3">PilS cassette</fullName>
    </recommendedName>
</protein>
<dbReference type="AlphaFoldDB" id="A0AAU8VIW8"/>
<reference evidence="1 2" key="1">
    <citation type="submission" date="2017-03" db="EMBL/GenBank/DDBJ databases">
        <title>N. lactamica Y92-1009 whole genome sequence.</title>
        <authorList>
            <person name="Pandey A.K."/>
            <person name="Read R.C."/>
        </authorList>
    </citation>
    <scope>NUCLEOTIDE SEQUENCE [LARGE SCALE GENOMIC DNA]</scope>
    <source>
        <strain evidence="1 2">Y92-1009</strain>
    </source>
</reference>
<sequence length="86" mass="9685">MSVVENGIIHWIRAKPAACFRGFAPQARPARPPGNIKMPSERRLRLMFPKEGARSNPLFSLFPNKEAGNMRAHPFRLSSDSRKNAV</sequence>
<dbReference type="Proteomes" id="UP000191249">
    <property type="component" value="Chromosome"/>
</dbReference>
<gene>
    <name evidence="1" type="ORF">B2G52_10780</name>
</gene>
<proteinExistence type="predicted"/>